<evidence type="ECO:0008006" key="3">
    <source>
        <dbReference type="Google" id="ProtNLM"/>
    </source>
</evidence>
<sequence>MLKGSYTVEMAMLSGLWLLVIFASLLLVLGTYAGVRNTAKAVEGAVYGSINGVPRQGDAILAASNRINKENGFSVSGSNREITVSYANTLEIPYRGLNWRQEGVIKSKVIRPVLFIEKVEKSRRFLENLTG</sequence>
<dbReference type="AlphaFoldDB" id="A0A9D2FSB9"/>
<evidence type="ECO:0000313" key="1">
    <source>
        <dbReference type="EMBL" id="HIZ65726.1"/>
    </source>
</evidence>
<dbReference type="Proteomes" id="UP000824056">
    <property type="component" value="Unassembled WGS sequence"/>
</dbReference>
<gene>
    <name evidence="1" type="ORF">H9809_07495</name>
</gene>
<proteinExistence type="predicted"/>
<accession>A0A9D2FSB9</accession>
<reference evidence="1" key="1">
    <citation type="journal article" date="2021" name="PeerJ">
        <title>Extensive microbial diversity within the chicken gut microbiome revealed by metagenomics and culture.</title>
        <authorList>
            <person name="Gilroy R."/>
            <person name="Ravi A."/>
            <person name="Getino M."/>
            <person name="Pursley I."/>
            <person name="Horton D.L."/>
            <person name="Alikhan N.F."/>
            <person name="Baker D."/>
            <person name="Gharbi K."/>
            <person name="Hall N."/>
            <person name="Watson M."/>
            <person name="Adriaenssens E.M."/>
            <person name="Foster-Nyarko E."/>
            <person name="Jarju S."/>
            <person name="Secka A."/>
            <person name="Antonio M."/>
            <person name="Oren A."/>
            <person name="Chaudhuri R.R."/>
            <person name="La Ragione R."/>
            <person name="Hildebrand F."/>
            <person name="Pallen M.J."/>
        </authorList>
    </citation>
    <scope>NUCLEOTIDE SEQUENCE</scope>
    <source>
        <strain evidence="1">1068</strain>
    </source>
</reference>
<reference evidence="1" key="2">
    <citation type="submission" date="2021-04" db="EMBL/GenBank/DDBJ databases">
        <authorList>
            <person name="Gilroy R."/>
        </authorList>
    </citation>
    <scope>NUCLEOTIDE SEQUENCE</scope>
    <source>
        <strain evidence="1">1068</strain>
    </source>
</reference>
<name>A0A9D2FSB9_9FIRM</name>
<evidence type="ECO:0000313" key="2">
    <source>
        <dbReference type="Proteomes" id="UP000824056"/>
    </source>
</evidence>
<organism evidence="1 2">
    <name type="scientific">Candidatus Blautia pullicola</name>
    <dbReference type="NCBI Taxonomy" id="2838498"/>
    <lineage>
        <taxon>Bacteria</taxon>
        <taxon>Bacillati</taxon>
        <taxon>Bacillota</taxon>
        <taxon>Clostridia</taxon>
        <taxon>Lachnospirales</taxon>
        <taxon>Lachnospiraceae</taxon>
        <taxon>Blautia</taxon>
    </lineage>
</organism>
<dbReference type="EMBL" id="DXBG01000175">
    <property type="protein sequence ID" value="HIZ65726.1"/>
    <property type="molecule type" value="Genomic_DNA"/>
</dbReference>
<protein>
    <recommendedName>
        <fullName evidence="3">TadE-like protein</fullName>
    </recommendedName>
</protein>
<comment type="caution">
    <text evidence="1">The sequence shown here is derived from an EMBL/GenBank/DDBJ whole genome shotgun (WGS) entry which is preliminary data.</text>
</comment>